<keyword evidence="2" id="KW-1185">Reference proteome</keyword>
<organism evidence="1 2">
    <name type="scientific">Bacillus daqingensis</name>
    <dbReference type="NCBI Taxonomy" id="872396"/>
    <lineage>
        <taxon>Bacteria</taxon>
        <taxon>Bacillati</taxon>
        <taxon>Bacillota</taxon>
        <taxon>Bacilli</taxon>
        <taxon>Bacillales</taxon>
        <taxon>Bacillaceae</taxon>
        <taxon>Bacillus</taxon>
    </lineage>
</organism>
<reference evidence="2" key="1">
    <citation type="journal article" date="2019" name="Int. J. Syst. Evol. Microbiol.">
        <title>The Global Catalogue of Microorganisms (GCM) 10K type strain sequencing project: providing services to taxonomists for standard genome sequencing and annotation.</title>
        <authorList>
            <consortium name="The Broad Institute Genomics Platform"/>
            <consortium name="The Broad Institute Genome Sequencing Center for Infectious Disease"/>
            <person name="Wu L."/>
            <person name="Ma J."/>
        </authorList>
    </citation>
    <scope>NUCLEOTIDE SEQUENCE [LARGE SCALE GENOMIC DNA]</scope>
    <source>
        <strain evidence="2">JCM 12165</strain>
    </source>
</reference>
<accession>A0ABV9NSK9</accession>
<evidence type="ECO:0000313" key="2">
    <source>
        <dbReference type="Proteomes" id="UP001595896"/>
    </source>
</evidence>
<evidence type="ECO:0000313" key="1">
    <source>
        <dbReference type="EMBL" id="MFC4735166.1"/>
    </source>
</evidence>
<protein>
    <submittedName>
        <fullName evidence="1">Uncharacterized protein</fullName>
    </submittedName>
</protein>
<comment type="caution">
    <text evidence="1">The sequence shown here is derived from an EMBL/GenBank/DDBJ whole genome shotgun (WGS) entry which is preliminary data.</text>
</comment>
<dbReference type="EMBL" id="JBHSGK010000003">
    <property type="protein sequence ID" value="MFC4735166.1"/>
    <property type="molecule type" value="Genomic_DNA"/>
</dbReference>
<dbReference type="RefSeq" id="WP_377907793.1">
    <property type="nucleotide sequence ID" value="NZ_JBHSGK010000003.1"/>
</dbReference>
<dbReference type="Proteomes" id="UP001595896">
    <property type="component" value="Unassembled WGS sequence"/>
</dbReference>
<gene>
    <name evidence="1" type="ORF">ACFO4L_01090</name>
</gene>
<sequence length="209" mass="24091">MANRDQSEFIRILQKHGKRLKRSANLFDQGEIDEFSQMALSLRILLHDALKSCSALYQLDLENRQFIDSAIHEYENSNMLIDDEPLFYKTIEIDGVKLFPNCTDDSLKLSEQKKIFSDWFHQKVLQLETGGKYTRKGLILEVANKVGGAHEDATLSNKYRRLTREEGLGETFARNDGPAQPVLENEAFTIRQIAYEVIKTLEKDYDLNS</sequence>
<name>A0ABV9NSK9_9BACI</name>
<proteinExistence type="predicted"/>